<sequence>MLLGSWQTAFADMYKLSAEDEAFLDQVQERTFRWFWEATPAKTGLTPDRWPSNISSSVAAIGFALSAYPIGAERGWVGREAARHRTLETLRFLTEAPQGPSATGVAGYKGFFYHFLDMESGTRFRDSELSSVDTALLLGGVLLAQAYFDGDEAEEAEIRDLAQTLYERVDWTWMQKRSPLISMGWEPGKGFIKADWRGYNEGMLVYLLAMGSPTYPVDPSAWKVWTDTYDKSWNRSLDAKDAGPHQAHLSFAPMFGHQYSHVWVDFRGIKDAEMRARGLDYFENSRRATYSQRAYAIANPSGWDGYGADIWGLTASDGPGIFKARVNGDMRQFHAYWARGYAPGDVRDDGTLVPTAAGGSVPFAPEITIPALKAMVDRYGDHLFTDYGFRDAFNPTLKDEALLEEGATLSRGDIVPGVGWFDDDYLGIDQGPILLMIENYRSGMIWDLMKKNSHLIRGLCLAGFDGGWIKGKCS</sequence>
<organism evidence="2 3">
    <name type="scientific">Iodidimonas muriae</name>
    <dbReference type="NCBI Taxonomy" id="261467"/>
    <lineage>
        <taxon>Bacteria</taxon>
        <taxon>Pseudomonadati</taxon>
        <taxon>Pseudomonadota</taxon>
        <taxon>Alphaproteobacteria</taxon>
        <taxon>Iodidimonadales</taxon>
        <taxon>Iodidimonadaceae</taxon>
        <taxon>Iodidimonas</taxon>
    </lineage>
</organism>
<keyword evidence="3" id="KW-1185">Reference proteome</keyword>
<evidence type="ECO:0000313" key="3">
    <source>
        <dbReference type="Proteomes" id="UP000602381"/>
    </source>
</evidence>
<evidence type="ECO:0000259" key="1">
    <source>
        <dbReference type="Pfam" id="PF10091"/>
    </source>
</evidence>
<dbReference type="InterPro" id="IPR016883">
    <property type="entry name" value="UCP028431"/>
</dbReference>
<reference evidence="3" key="1">
    <citation type="journal article" date="2019" name="Int. J. Syst. Evol. Microbiol.">
        <title>The Global Catalogue of Microorganisms (GCM) 10K type strain sequencing project: providing services to taxonomists for standard genome sequencing and annotation.</title>
        <authorList>
            <consortium name="The Broad Institute Genomics Platform"/>
            <consortium name="The Broad Institute Genome Sequencing Center for Infectious Disease"/>
            <person name="Wu L."/>
            <person name="Ma J."/>
        </authorList>
    </citation>
    <scope>NUCLEOTIDE SEQUENCE [LARGE SCALE GENOMIC DNA]</scope>
    <source>
        <strain evidence="3">JCM 17843</strain>
    </source>
</reference>
<dbReference type="EMBL" id="BMOV01000005">
    <property type="protein sequence ID" value="GGO11782.1"/>
    <property type="molecule type" value="Genomic_DNA"/>
</dbReference>
<dbReference type="Proteomes" id="UP000602381">
    <property type="component" value="Unassembled WGS sequence"/>
</dbReference>
<dbReference type="Pfam" id="PF10091">
    <property type="entry name" value="Glycoamylase"/>
    <property type="match status" value="1"/>
</dbReference>
<name>A0ABQ2LDJ6_9PROT</name>
<dbReference type="Gene3D" id="1.50.10.140">
    <property type="match status" value="1"/>
</dbReference>
<accession>A0ABQ2LDJ6</accession>
<feature type="domain" description="Glycoamylase-like" evidence="1">
    <location>
        <begin position="195"/>
        <end position="452"/>
    </location>
</feature>
<protein>
    <recommendedName>
        <fullName evidence="1">Glycoamylase-like domain-containing protein</fullName>
    </recommendedName>
</protein>
<comment type="caution">
    <text evidence="2">The sequence shown here is derived from an EMBL/GenBank/DDBJ whole genome shotgun (WGS) entry which is preliminary data.</text>
</comment>
<dbReference type="InterPro" id="IPR019282">
    <property type="entry name" value="Glycoamylase-like_cons_dom"/>
</dbReference>
<proteinExistence type="predicted"/>
<gene>
    <name evidence="2" type="ORF">GCM10007972_15830</name>
</gene>
<evidence type="ECO:0000313" key="2">
    <source>
        <dbReference type="EMBL" id="GGO11782.1"/>
    </source>
</evidence>
<dbReference type="PIRSF" id="PIRSF028431">
    <property type="entry name" value="UCP028431"/>
    <property type="match status" value="1"/>
</dbReference>
<dbReference type="RefSeq" id="WP_229773631.1">
    <property type="nucleotide sequence ID" value="NZ_BMOV01000005.1"/>
</dbReference>